<protein>
    <submittedName>
        <fullName evidence="2">Trypsin-like serine protease</fullName>
    </submittedName>
</protein>
<dbReference type="OrthoDB" id="4217619at2759"/>
<dbReference type="GO" id="GO:0006508">
    <property type="term" value="P:proteolysis"/>
    <property type="evidence" value="ECO:0007669"/>
    <property type="project" value="UniProtKB-KW"/>
</dbReference>
<feature type="region of interest" description="Disordered" evidence="1">
    <location>
        <begin position="119"/>
        <end position="146"/>
    </location>
</feature>
<comment type="caution">
    <text evidence="2">The sequence shown here is derived from an EMBL/GenBank/DDBJ whole genome shotgun (WGS) entry which is preliminary data.</text>
</comment>
<sequence length="257" mass="27085">LTGLNRASTTLLNNKRSKLRASITRICRTFKDASKATQEQLLRSLDATLVFAQEEAGTAVCISPSGLLLTCSHCIADDAATALDPSNTHWLIFATGVVVRATCVAWDPKRDLALLQITDSEPLSPPPSASTSPTSSSSNTTFPHATISPASPPLTYPLVCIGHPGSEDLEAPTPGTATGYDVLHVSEGAYYGLSPGQDPQDNSDIGALMHDCWTYWGHSGAPVLDGRGGGLVGLHSSWDDETGMRRGVARVAVISFL</sequence>
<evidence type="ECO:0000313" key="2">
    <source>
        <dbReference type="EMBL" id="KAF2447941.1"/>
    </source>
</evidence>
<evidence type="ECO:0000313" key="3">
    <source>
        <dbReference type="Proteomes" id="UP000799764"/>
    </source>
</evidence>
<gene>
    <name evidence="2" type="ORF">P171DRAFT_319517</name>
</gene>
<dbReference type="Pfam" id="PF13365">
    <property type="entry name" value="Trypsin_2"/>
    <property type="match status" value="1"/>
</dbReference>
<keyword evidence="3" id="KW-1185">Reference proteome</keyword>
<dbReference type="InterPro" id="IPR009003">
    <property type="entry name" value="Peptidase_S1_PA"/>
</dbReference>
<dbReference type="AlphaFoldDB" id="A0A9P4PS99"/>
<keyword evidence="2" id="KW-0378">Hydrolase</keyword>
<feature type="compositionally biased region" description="Low complexity" evidence="1">
    <location>
        <begin position="129"/>
        <end position="143"/>
    </location>
</feature>
<dbReference type="Proteomes" id="UP000799764">
    <property type="component" value="Unassembled WGS sequence"/>
</dbReference>
<dbReference type="SUPFAM" id="SSF50494">
    <property type="entry name" value="Trypsin-like serine proteases"/>
    <property type="match status" value="1"/>
</dbReference>
<name>A0A9P4PS99_9PLEO</name>
<keyword evidence="2" id="KW-0645">Protease</keyword>
<feature type="non-terminal residue" evidence="2">
    <location>
        <position position="1"/>
    </location>
</feature>
<organism evidence="2 3">
    <name type="scientific">Karstenula rhodostoma CBS 690.94</name>
    <dbReference type="NCBI Taxonomy" id="1392251"/>
    <lineage>
        <taxon>Eukaryota</taxon>
        <taxon>Fungi</taxon>
        <taxon>Dikarya</taxon>
        <taxon>Ascomycota</taxon>
        <taxon>Pezizomycotina</taxon>
        <taxon>Dothideomycetes</taxon>
        <taxon>Pleosporomycetidae</taxon>
        <taxon>Pleosporales</taxon>
        <taxon>Massarineae</taxon>
        <taxon>Didymosphaeriaceae</taxon>
        <taxon>Karstenula</taxon>
    </lineage>
</organism>
<proteinExistence type="predicted"/>
<reference evidence="2" key="1">
    <citation type="journal article" date="2020" name="Stud. Mycol.">
        <title>101 Dothideomycetes genomes: a test case for predicting lifestyles and emergence of pathogens.</title>
        <authorList>
            <person name="Haridas S."/>
            <person name="Albert R."/>
            <person name="Binder M."/>
            <person name="Bloem J."/>
            <person name="Labutti K."/>
            <person name="Salamov A."/>
            <person name="Andreopoulos B."/>
            <person name="Baker S."/>
            <person name="Barry K."/>
            <person name="Bills G."/>
            <person name="Bluhm B."/>
            <person name="Cannon C."/>
            <person name="Castanera R."/>
            <person name="Culley D."/>
            <person name="Daum C."/>
            <person name="Ezra D."/>
            <person name="Gonzalez J."/>
            <person name="Henrissat B."/>
            <person name="Kuo A."/>
            <person name="Liang C."/>
            <person name="Lipzen A."/>
            <person name="Lutzoni F."/>
            <person name="Magnuson J."/>
            <person name="Mondo S."/>
            <person name="Nolan M."/>
            <person name="Ohm R."/>
            <person name="Pangilinan J."/>
            <person name="Park H.-J."/>
            <person name="Ramirez L."/>
            <person name="Alfaro M."/>
            <person name="Sun H."/>
            <person name="Tritt A."/>
            <person name="Yoshinaga Y."/>
            <person name="Zwiers L.-H."/>
            <person name="Turgeon B."/>
            <person name="Goodwin S."/>
            <person name="Spatafora J."/>
            <person name="Crous P."/>
            <person name="Grigoriev I."/>
        </authorList>
    </citation>
    <scope>NUCLEOTIDE SEQUENCE</scope>
    <source>
        <strain evidence="2">CBS 690.94</strain>
    </source>
</reference>
<accession>A0A9P4PS99</accession>
<dbReference type="Gene3D" id="2.40.10.120">
    <property type="match status" value="1"/>
</dbReference>
<evidence type="ECO:0000256" key="1">
    <source>
        <dbReference type="SAM" id="MobiDB-lite"/>
    </source>
</evidence>
<dbReference type="GO" id="GO:0008233">
    <property type="term" value="F:peptidase activity"/>
    <property type="evidence" value="ECO:0007669"/>
    <property type="project" value="UniProtKB-KW"/>
</dbReference>
<dbReference type="EMBL" id="MU001496">
    <property type="protein sequence ID" value="KAF2447941.1"/>
    <property type="molecule type" value="Genomic_DNA"/>
</dbReference>
<feature type="non-terminal residue" evidence="2">
    <location>
        <position position="257"/>
    </location>
</feature>